<dbReference type="InterPro" id="IPR005467">
    <property type="entry name" value="His_kinase_dom"/>
</dbReference>
<reference evidence="9 10" key="1">
    <citation type="submission" date="2016-11" db="EMBL/GenBank/DDBJ databases">
        <authorList>
            <person name="Jaros S."/>
            <person name="Januszkiewicz K."/>
            <person name="Wedrychowicz H."/>
        </authorList>
    </citation>
    <scope>NUCLEOTIDE SEQUENCE [LARGE SCALE GENOMIC DNA]</scope>
    <source>
        <strain evidence="9 10">DSM 6792</strain>
    </source>
</reference>
<name>A0A1M5U730_FLAJO</name>
<dbReference type="Pfam" id="PF00512">
    <property type="entry name" value="HisKA"/>
    <property type="match status" value="1"/>
</dbReference>
<dbReference type="InterPro" id="IPR050736">
    <property type="entry name" value="Sensor_HK_Regulatory"/>
</dbReference>
<evidence type="ECO:0000256" key="5">
    <source>
        <dbReference type="ARBA" id="ARBA00022777"/>
    </source>
</evidence>
<keyword evidence="6" id="KW-0902">Two-component regulatory system</keyword>
<dbReference type="SUPFAM" id="SSF55874">
    <property type="entry name" value="ATPase domain of HSP90 chaperone/DNA topoisomerase II/histidine kinase"/>
    <property type="match status" value="1"/>
</dbReference>
<evidence type="ECO:0000256" key="6">
    <source>
        <dbReference type="ARBA" id="ARBA00023012"/>
    </source>
</evidence>
<feature type="transmembrane region" description="Helical" evidence="7">
    <location>
        <begin position="211"/>
        <end position="233"/>
    </location>
</feature>
<evidence type="ECO:0000256" key="1">
    <source>
        <dbReference type="ARBA" id="ARBA00000085"/>
    </source>
</evidence>
<proteinExistence type="predicted"/>
<keyword evidence="7" id="KW-1133">Transmembrane helix</keyword>
<evidence type="ECO:0000259" key="8">
    <source>
        <dbReference type="PROSITE" id="PS50109"/>
    </source>
</evidence>
<dbReference type="EMBL" id="FQWH01000013">
    <property type="protein sequence ID" value="SHH58797.1"/>
    <property type="molecule type" value="Genomic_DNA"/>
</dbReference>
<keyword evidence="3" id="KW-0597">Phosphoprotein</keyword>
<dbReference type="AlphaFoldDB" id="A0A1M5U730"/>
<dbReference type="InterPro" id="IPR003661">
    <property type="entry name" value="HisK_dim/P_dom"/>
</dbReference>
<evidence type="ECO:0000256" key="2">
    <source>
        <dbReference type="ARBA" id="ARBA00012438"/>
    </source>
</evidence>
<accession>A0A1M5U730</accession>
<evidence type="ECO:0000256" key="4">
    <source>
        <dbReference type="ARBA" id="ARBA00022679"/>
    </source>
</evidence>
<dbReference type="CDD" id="cd00075">
    <property type="entry name" value="HATPase"/>
    <property type="match status" value="1"/>
</dbReference>
<dbReference type="SUPFAM" id="SSF47384">
    <property type="entry name" value="Homodimeric domain of signal transducing histidine kinase"/>
    <property type="match status" value="1"/>
</dbReference>
<feature type="domain" description="Histidine kinase" evidence="8">
    <location>
        <begin position="265"/>
        <end position="475"/>
    </location>
</feature>
<comment type="catalytic activity">
    <reaction evidence="1">
        <text>ATP + protein L-histidine = ADP + protein N-phospho-L-histidine.</text>
        <dbReference type="EC" id="2.7.13.3"/>
    </reaction>
</comment>
<protein>
    <recommendedName>
        <fullName evidence="2">histidine kinase</fullName>
        <ecNumber evidence="2">2.7.13.3</ecNumber>
    </recommendedName>
</protein>
<dbReference type="InterPro" id="IPR003594">
    <property type="entry name" value="HATPase_dom"/>
</dbReference>
<dbReference type="SMART" id="SM00387">
    <property type="entry name" value="HATPase_c"/>
    <property type="match status" value="1"/>
</dbReference>
<keyword evidence="4" id="KW-0808">Transferase</keyword>
<evidence type="ECO:0000256" key="7">
    <source>
        <dbReference type="SAM" id="Phobius"/>
    </source>
</evidence>
<dbReference type="InterPro" id="IPR036890">
    <property type="entry name" value="HATPase_C_sf"/>
</dbReference>
<keyword evidence="5 9" id="KW-0418">Kinase</keyword>
<organism evidence="9 10">
    <name type="scientific">Flavobacterium johnsoniae</name>
    <name type="common">Cytophaga johnsonae</name>
    <dbReference type="NCBI Taxonomy" id="986"/>
    <lineage>
        <taxon>Bacteria</taxon>
        <taxon>Pseudomonadati</taxon>
        <taxon>Bacteroidota</taxon>
        <taxon>Flavobacteriia</taxon>
        <taxon>Flavobacteriales</taxon>
        <taxon>Flavobacteriaceae</taxon>
        <taxon>Flavobacterium</taxon>
    </lineage>
</organism>
<dbReference type="Pfam" id="PF02518">
    <property type="entry name" value="HATPase_c"/>
    <property type="match status" value="1"/>
</dbReference>
<dbReference type="CDD" id="cd00082">
    <property type="entry name" value="HisKA"/>
    <property type="match status" value="1"/>
</dbReference>
<dbReference type="PROSITE" id="PS51257">
    <property type="entry name" value="PROKAR_LIPOPROTEIN"/>
    <property type="match status" value="1"/>
</dbReference>
<sequence length="477" mass="54616">MKIMHKVRSLRNLRLPNVFILILIVFISCALLICINFFTIKILSANRAYVNGESHYSKGQKDASRHLITYLYNKDPNQWKLYKEELKVPQGDGIARKTLLKAGDNEVARKGFLAGRNHKDDLDDIVWLFVNFKKVSFLAKAIHEWEQGDNLIDELFIIGTQINAKIERNSLTEADQKKFILQISRISDKLTINQRNFSNTLGEGTRKIKTLLTITNIVFILIIVLSVCSYYSIMVKRLTISKKEIEVKNEDLTLVNHELDRFVYSASHDLRSPITSLKGLIEITQLEDDIDQIKDYLKLMHQSLTKQDQFISDIIDYSKNKRKQIVIEPVSLKEIFNEAISQLMHIENASKITFKQELEIDQIQSDGLRLKIIISNLLSNAIKYADNSKQEMFISIKTYLSDGFNRIEVSDNGIGIKEDCKDYIFEMYFGTNKNKGSGLGLYIVKEAVENIKGNISVVSENNIGSKFIVAIPTSYGI</sequence>
<dbReference type="InterPro" id="IPR004358">
    <property type="entry name" value="Sig_transdc_His_kin-like_C"/>
</dbReference>
<feature type="transmembrane region" description="Helical" evidence="7">
    <location>
        <begin position="18"/>
        <end position="38"/>
    </location>
</feature>
<evidence type="ECO:0000313" key="9">
    <source>
        <dbReference type="EMBL" id="SHH58797.1"/>
    </source>
</evidence>
<keyword evidence="7" id="KW-0472">Membrane</keyword>
<dbReference type="Gene3D" id="1.10.287.130">
    <property type="match status" value="1"/>
</dbReference>
<evidence type="ECO:0000313" key="10">
    <source>
        <dbReference type="Proteomes" id="UP000184112"/>
    </source>
</evidence>
<keyword evidence="7" id="KW-0812">Transmembrane</keyword>
<dbReference type="Proteomes" id="UP000184112">
    <property type="component" value="Unassembled WGS sequence"/>
</dbReference>
<dbReference type="PANTHER" id="PTHR43711">
    <property type="entry name" value="TWO-COMPONENT HISTIDINE KINASE"/>
    <property type="match status" value="1"/>
</dbReference>
<dbReference type="PANTHER" id="PTHR43711:SF26">
    <property type="entry name" value="SENSOR HISTIDINE KINASE RCSC"/>
    <property type="match status" value="1"/>
</dbReference>
<dbReference type="EC" id="2.7.13.3" evidence="2"/>
<dbReference type="Gene3D" id="3.30.565.10">
    <property type="entry name" value="Histidine kinase-like ATPase, C-terminal domain"/>
    <property type="match status" value="1"/>
</dbReference>
<gene>
    <name evidence="9" type="ORF">SAMN05444388_11330</name>
</gene>
<dbReference type="RefSeq" id="WP_083558720.1">
    <property type="nucleotide sequence ID" value="NZ_FQWH01000013.1"/>
</dbReference>
<dbReference type="InterPro" id="IPR036097">
    <property type="entry name" value="HisK_dim/P_sf"/>
</dbReference>
<evidence type="ECO:0000256" key="3">
    <source>
        <dbReference type="ARBA" id="ARBA00022553"/>
    </source>
</evidence>
<dbReference type="SMART" id="SM00388">
    <property type="entry name" value="HisKA"/>
    <property type="match status" value="1"/>
</dbReference>
<dbReference type="PRINTS" id="PR00344">
    <property type="entry name" value="BCTRLSENSOR"/>
</dbReference>
<dbReference type="GO" id="GO:0000155">
    <property type="term" value="F:phosphorelay sensor kinase activity"/>
    <property type="evidence" value="ECO:0007669"/>
    <property type="project" value="InterPro"/>
</dbReference>
<dbReference type="PROSITE" id="PS50109">
    <property type="entry name" value="HIS_KIN"/>
    <property type="match status" value="1"/>
</dbReference>